<feature type="transmembrane region" description="Helical" evidence="6">
    <location>
        <begin position="289"/>
        <end position="308"/>
    </location>
</feature>
<organism evidence="7 8">
    <name type="scientific">Enterococcus cecorum</name>
    <dbReference type="NCBI Taxonomy" id="44008"/>
    <lineage>
        <taxon>Bacteria</taxon>
        <taxon>Bacillati</taxon>
        <taxon>Bacillota</taxon>
        <taxon>Bacilli</taxon>
        <taxon>Lactobacillales</taxon>
        <taxon>Enterococcaceae</taxon>
        <taxon>Enterococcus</taxon>
    </lineage>
</organism>
<feature type="transmembrane region" description="Helical" evidence="6">
    <location>
        <begin position="12"/>
        <end position="34"/>
    </location>
</feature>
<feature type="transmembrane region" description="Helical" evidence="6">
    <location>
        <begin position="353"/>
        <end position="375"/>
    </location>
</feature>
<evidence type="ECO:0000256" key="6">
    <source>
        <dbReference type="SAM" id="Phobius"/>
    </source>
</evidence>
<feature type="transmembrane region" description="Helical" evidence="6">
    <location>
        <begin position="168"/>
        <end position="187"/>
    </location>
</feature>
<dbReference type="RefSeq" id="WP_047242157.1">
    <property type="nucleotide sequence ID" value="NZ_CP010060.1"/>
</dbReference>
<dbReference type="InterPro" id="IPR011701">
    <property type="entry name" value="MFS"/>
</dbReference>
<comment type="caution">
    <text evidence="7">The sequence shown here is derived from an EMBL/GenBank/DDBJ whole genome shotgun (WGS) entry which is preliminary data.</text>
</comment>
<feature type="transmembrane region" description="Helical" evidence="6">
    <location>
        <begin position="257"/>
        <end position="277"/>
    </location>
</feature>
<dbReference type="GO" id="GO:0022857">
    <property type="term" value="F:transmembrane transporter activity"/>
    <property type="evidence" value="ECO:0007669"/>
    <property type="project" value="InterPro"/>
</dbReference>
<dbReference type="Pfam" id="PF07690">
    <property type="entry name" value="MFS_1"/>
    <property type="match status" value="1"/>
</dbReference>
<dbReference type="EMBL" id="NFLC01000002">
    <property type="protein sequence ID" value="OUQ11700.1"/>
    <property type="molecule type" value="Genomic_DNA"/>
</dbReference>
<evidence type="ECO:0000313" key="8">
    <source>
        <dbReference type="Proteomes" id="UP000196074"/>
    </source>
</evidence>
<dbReference type="CDD" id="cd06173">
    <property type="entry name" value="MFS_MefA_like"/>
    <property type="match status" value="1"/>
</dbReference>
<evidence type="ECO:0000256" key="2">
    <source>
        <dbReference type="ARBA" id="ARBA00022475"/>
    </source>
</evidence>
<sequence>MKEGNKQIVKIITSLIFGSLGSSVLSFVIGLEILSKTNSALAFGGTQLIGPVVSLVLLPFAGAVVDRFEKKKIIFIAQVVSILMLVFYAFSLKSGFSVLISTYLLLIVLRLADIFLSTAYGAATIHLVDEADLQKVRSFEQLVSAVSQIIAPIIGGIIYVLISLANIVLLEVVCESLAVIVLMMVNFHYRKVSDSHVDESQDSLLKMFLSGLNYIKKDRLLVFAMVMGMSINFVLSSISVGIPYIQIHQLHFPTQAYSFSESAFGFGLILASLILSMIKNIRYPLLNTYIYVISLGAIMSILGFILMQSLPLKWMIVIMIVGNFVMGVCITLLNVPLNTWLSAYVDPQFQGRVFHFLMTGVQLLMPLGIVFYSFLFEVANGGLTFFISGIVMIVMMVLLPILLQANLKSAEIKPQENQA</sequence>
<keyword evidence="2" id="KW-1003">Cell membrane</keyword>
<proteinExistence type="predicted"/>
<feature type="transmembrane region" description="Helical" evidence="6">
    <location>
        <begin position="381"/>
        <end position="403"/>
    </location>
</feature>
<dbReference type="AlphaFoldDB" id="A0A1Y4R2Y1"/>
<name>A0A1Y4R2Y1_9ENTE</name>
<evidence type="ECO:0000256" key="3">
    <source>
        <dbReference type="ARBA" id="ARBA00022692"/>
    </source>
</evidence>
<reference evidence="8" key="1">
    <citation type="submission" date="2017-04" db="EMBL/GenBank/DDBJ databases">
        <title>Function of individual gut microbiota members based on whole genome sequencing of pure cultures obtained from chicken caecum.</title>
        <authorList>
            <person name="Medvecky M."/>
            <person name="Cejkova D."/>
            <person name="Polansky O."/>
            <person name="Karasova D."/>
            <person name="Kubasova T."/>
            <person name="Cizek A."/>
            <person name="Rychlik I."/>
        </authorList>
    </citation>
    <scope>NUCLEOTIDE SEQUENCE [LARGE SCALE GENOMIC DNA]</scope>
    <source>
        <strain evidence="8">An144</strain>
    </source>
</reference>
<keyword evidence="5 6" id="KW-0472">Membrane</keyword>
<dbReference type="PANTHER" id="PTHR23513">
    <property type="entry name" value="INTEGRAL MEMBRANE EFFLUX PROTEIN-RELATED"/>
    <property type="match status" value="1"/>
</dbReference>
<evidence type="ECO:0000256" key="5">
    <source>
        <dbReference type="ARBA" id="ARBA00023136"/>
    </source>
</evidence>
<comment type="subcellular location">
    <subcellularLocation>
        <location evidence="1">Cell membrane</location>
        <topology evidence="1">Multi-pass membrane protein</topology>
    </subcellularLocation>
</comment>
<evidence type="ECO:0000256" key="4">
    <source>
        <dbReference type="ARBA" id="ARBA00022989"/>
    </source>
</evidence>
<keyword evidence="4 6" id="KW-1133">Transmembrane helix</keyword>
<feature type="transmembrane region" description="Helical" evidence="6">
    <location>
        <begin position="40"/>
        <end position="61"/>
    </location>
</feature>
<evidence type="ECO:0000256" key="1">
    <source>
        <dbReference type="ARBA" id="ARBA00004651"/>
    </source>
</evidence>
<dbReference type="Proteomes" id="UP000196074">
    <property type="component" value="Unassembled WGS sequence"/>
</dbReference>
<dbReference type="SUPFAM" id="SSF103473">
    <property type="entry name" value="MFS general substrate transporter"/>
    <property type="match status" value="1"/>
</dbReference>
<feature type="transmembrane region" description="Helical" evidence="6">
    <location>
        <begin position="220"/>
        <end position="245"/>
    </location>
</feature>
<feature type="transmembrane region" description="Helical" evidence="6">
    <location>
        <begin position="142"/>
        <end position="162"/>
    </location>
</feature>
<accession>A0A1Y4R2Y1</accession>
<dbReference type="GO" id="GO:0005886">
    <property type="term" value="C:plasma membrane"/>
    <property type="evidence" value="ECO:0007669"/>
    <property type="project" value="UniProtKB-SubCell"/>
</dbReference>
<feature type="transmembrane region" description="Helical" evidence="6">
    <location>
        <begin position="314"/>
        <end position="341"/>
    </location>
</feature>
<keyword evidence="3 6" id="KW-0812">Transmembrane</keyword>
<feature type="transmembrane region" description="Helical" evidence="6">
    <location>
        <begin position="96"/>
        <end position="121"/>
    </location>
</feature>
<feature type="transmembrane region" description="Helical" evidence="6">
    <location>
        <begin position="73"/>
        <end position="90"/>
    </location>
</feature>
<evidence type="ECO:0000313" key="7">
    <source>
        <dbReference type="EMBL" id="OUQ11700.1"/>
    </source>
</evidence>
<dbReference type="Gene3D" id="1.20.1250.20">
    <property type="entry name" value="MFS general substrate transporter like domains"/>
    <property type="match status" value="1"/>
</dbReference>
<dbReference type="InterPro" id="IPR036259">
    <property type="entry name" value="MFS_trans_sf"/>
</dbReference>
<protein>
    <submittedName>
        <fullName evidence="7">MFS transporter</fullName>
    </submittedName>
</protein>
<gene>
    <name evidence="7" type="ORF">B5E88_02225</name>
</gene>
<dbReference type="PANTHER" id="PTHR23513:SF6">
    <property type="entry name" value="MAJOR FACILITATOR SUPERFAMILY ASSOCIATED DOMAIN-CONTAINING PROTEIN"/>
    <property type="match status" value="1"/>
</dbReference>